<proteinExistence type="predicted"/>
<comment type="caution">
    <text evidence="1">The sequence shown here is derived from an EMBL/GenBank/DDBJ whole genome shotgun (WGS) entry which is preliminary data.</text>
</comment>
<keyword evidence="2" id="KW-1185">Reference proteome</keyword>
<name>A0ABR2F1T5_9ROSI</name>
<evidence type="ECO:0000313" key="2">
    <source>
        <dbReference type="Proteomes" id="UP001472677"/>
    </source>
</evidence>
<dbReference type="EMBL" id="JBBPBM010000009">
    <property type="protein sequence ID" value="KAK8568910.1"/>
    <property type="molecule type" value="Genomic_DNA"/>
</dbReference>
<gene>
    <name evidence="1" type="ORF">V6N12_007445</name>
</gene>
<dbReference type="Proteomes" id="UP001472677">
    <property type="component" value="Unassembled WGS sequence"/>
</dbReference>
<sequence>MRFRLQHRWLQWCLVMDNGIGGKLYLVVIVDIIRHIDVIRPPNPSYGDDTLVWRWEDKQDDRIVPGRNWDALFPTICWQLWKRRFSILLDDQYKESEDLLLRSIRLANEFVVAFASSME</sequence>
<accession>A0ABR2F1T5</accession>
<reference evidence="1 2" key="1">
    <citation type="journal article" date="2024" name="G3 (Bethesda)">
        <title>Genome assembly of Hibiscus sabdariffa L. provides insights into metabolisms of medicinal natural products.</title>
        <authorList>
            <person name="Kim T."/>
        </authorList>
    </citation>
    <scope>NUCLEOTIDE SEQUENCE [LARGE SCALE GENOMIC DNA]</scope>
    <source>
        <strain evidence="1">TK-2024</strain>
        <tissue evidence="1">Old leaves</tissue>
    </source>
</reference>
<organism evidence="1 2">
    <name type="scientific">Hibiscus sabdariffa</name>
    <name type="common">roselle</name>
    <dbReference type="NCBI Taxonomy" id="183260"/>
    <lineage>
        <taxon>Eukaryota</taxon>
        <taxon>Viridiplantae</taxon>
        <taxon>Streptophyta</taxon>
        <taxon>Embryophyta</taxon>
        <taxon>Tracheophyta</taxon>
        <taxon>Spermatophyta</taxon>
        <taxon>Magnoliopsida</taxon>
        <taxon>eudicotyledons</taxon>
        <taxon>Gunneridae</taxon>
        <taxon>Pentapetalae</taxon>
        <taxon>rosids</taxon>
        <taxon>malvids</taxon>
        <taxon>Malvales</taxon>
        <taxon>Malvaceae</taxon>
        <taxon>Malvoideae</taxon>
        <taxon>Hibiscus</taxon>
    </lineage>
</organism>
<protein>
    <submittedName>
        <fullName evidence="1">Uncharacterized protein</fullName>
    </submittedName>
</protein>
<evidence type="ECO:0000313" key="1">
    <source>
        <dbReference type="EMBL" id="KAK8568910.1"/>
    </source>
</evidence>